<evidence type="ECO:0000313" key="1">
    <source>
        <dbReference type="EMBL" id="KAF6331819.1"/>
    </source>
</evidence>
<gene>
    <name evidence="1" type="ORF">mPipKuh1_008129</name>
</gene>
<dbReference type="AlphaFoldDB" id="A0A7J7W321"/>
<evidence type="ECO:0000313" key="2">
    <source>
        <dbReference type="Proteomes" id="UP000558488"/>
    </source>
</evidence>
<dbReference type="EMBL" id="JACAGB010000012">
    <property type="protein sequence ID" value="KAF6331819.1"/>
    <property type="molecule type" value="Genomic_DNA"/>
</dbReference>
<comment type="caution">
    <text evidence="1">The sequence shown here is derived from an EMBL/GenBank/DDBJ whole genome shotgun (WGS) entry which is preliminary data.</text>
</comment>
<accession>A0A7J7W321</accession>
<organism evidence="1 2">
    <name type="scientific">Pipistrellus kuhlii</name>
    <name type="common">Kuhl's pipistrelle</name>
    <dbReference type="NCBI Taxonomy" id="59472"/>
    <lineage>
        <taxon>Eukaryota</taxon>
        <taxon>Metazoa</taxon>
        <taxon>Chordata</taxon>
        <taxon>Craniata</taxon>
        <taxon>Vertebrata</taxon>
        <taxon>Euteleostomi</taxon>
        <taxon>Mammalia</taxon>
        <taxon>Eutheria</taxon>
        <taxon>Laurasiatheria</taxon>
        <taxon>Chiroptera</taxon>
        <taxon>Yangochiroptera</taxon>
        <taxon>Vespertilionidae</taxon>
        <taxon>Pipistrellus</taxon>
    </lineage>
</organism>
<keyword evidence="2" id="KW-1185">Reference proteome</keyword>
<proteinExistence type="predicted"/>
<name>A0A7J7W321_PIPKU</name>
<sequence length="188" mass="21746">MCPCKCVWPFCLISIRQGLFLRYEKTSHMDIKPQAKSNHSIQRLACHQPGLPFGSGPWRTLCSVGRTLPGPVLLLLWSPEFHCCLKRSVRKDFLFFSFPDPWQMSVQIYFGVISSTLLCFSSQRFRRVFQKHIHVPSLFLPLQPLFYLFLSPSVLPFFTTWIQHGLFPVMAWKGPVWPEQAGPAQLPH</sequence>
<dbReference type="Proteomes" id="UP000558488">
    <property type="component" value="Unassembled WGS sequence"/>
</dbReference>
<protein>
    <submittedName>
        <fullName evidence="1">Uncharacterized protein</fullName>
    </submittedName>
</protein>
<reference evidence="1 2" key="1">
    <citation type="journal article" date="2020" name="Nature">
        <title>Six reference-quality genomes reveal evolution of bat adaptations.</title>
        <authorList>
            <person name="Jebb D."/>
            <person name="Huang Z."/>
            <person name="Pippel M."/>
            <person name="Hughes G.M."/>
            <person name="Lavrichenko K."/>
            <person name="Devanna P."/>
            <person name="Winkler S."/>
            <person name="Jermiin L.S."/>
            <person name="Skirmuntt E.C."/>
            <person name="Katzourakis A."/>
            <person name="Burkitt-Gray L."/>
            <person name="Ray D.A."/>
            <person name="Sullivan K.A.M."/>
            <person name="Roscito J.G."/>
            <person name="Kirilenko B.M."/>
            <person name="Davalos L.M."/>
            <person name="Corthals A.P."/>
            <person name="Power M.L."/>
            <person name="Jones G."/>
            <person name="Ransome R.D."/>
            <person name="Dechmann D.K.N."/>
            <person name="Locatelli A.G."/>
            <person name="Puechmaille S.J."/>
            <person name="Fedrigo O."/>
            <person name="Jarvis E.D."/>
            <person name="Hiller M."/>
            <person name="Vernes S.C."/>
            <person name="Myers E.W."/>
            <person name="Teeling E.C."/>
        </authorList>
    </citation>
    <scope>NUCLEOTIDE SEQUENCE [LARGE SCALE GENOMIC DNA]</scope>
    <source>
        <strain evidence="1">MPipKuh1</strain>
        <tissue evidence="1">Flight muscle</tissue>
    </source>
</reference>